<dbReference type="EMBL" id="VOIH02000011">
    <property type="protein sequence ID" value="KAF3434078.1"/>
    <property type="molecule type" value="Genomic_DNA"/>
</dbReference>
<dbReference type="InterPro" id="IPR002213">
    <property type="entry name" value="UDP_glucos_trans"/>
</dbReference>
<dbReference type="InterPro" id="IPR035595">
    <property type="entry name" value="UDP_glycos_trans_CS"/>
</dbReference>
<evidence type="ECO:0000256" key="3">
    <source>
        <dbReference type="ARBA" id="ARBA00022679"/>
    </source>
</evidence>
<keyword evidence="6" id="KW-0812">Transmembrane</keyword>
<evidence type="ECO:0000256" key="4">
    <source>
        <dbReference type="RuleBase" id="RU003718"/>
    </source>
</evidence>
<feature type="transmembrane region" description="Helical" evidence="6">
    <location>
        <begin position="139"/>
        <end position="161"/>
    </location>
</feature>
<dbReference type="PANTHER" id="PTHR48047">
    <property type="entry name" value="GLYCOSYLTRANSFERASE"/>
    <property type="match status" value="1"/>
</dbReference>
<sequence>MSDGGKNIVMFPMMAQGHIIPFIALAHRIQQISDSYVITFVTTPLNVNKIKSYLPPNSSNIRVAKIPFSGPDYGLPPHIENTDGLPHYLIPNFLNALLSLKPSFRQFISDLISEQNGHPPLCIIADNFLAWCADIAYNYGVFCALFCGGGGFGFACFYSLWINLPHRLRNTAESDEIMFPDFPEVSSIHVTQISEGMRVADGNDLVSKFHLQVLPEWSKADGILFNTVEDLDKTGLTYFRRKTGRSVWAVGPVILSNDNPAHARKEAGITSDICIKWLNAKPTKSVLYVSFGSQNTISTSQMTELALALETSCKNFIWVVRPPLGFDINSEFRANEWLPDGFEERIKESKRGLVVRKWAPQVDILSHEAVCAFLSHCGWNSVMEALGQGVPILGWPVAAEQFYNAKLLEEEVGVCVEVARGRSVVVGHGDLAAKIELVMNGTDKGIEMARKACQVKEMIKNATKDEDGFKGSSVKAMDEFLNAANLQRMQK</sequence>
<evidence type="ECO:0000256" key="6">
    <source>
        <dbReference type="SAM" id="Phobius"/>
    </source>
</evidence>
<evidence type="ECO:0000313" key="7">
    <source>
        <dbReference type="EMBL" id="KAF3434078.1"/>
    </source>
</evidence>
<proteinExistence type="inferred from homology"/>
<accession>A0A8K0DS01</accession>
<keyword evidence="2 4" id="KW-0328">Glycosyltransferase</keyword>
<reference evidence="7" key="1">
    <citation type="submission" date="2020-03" db="EMBL/GenBank/DDBJ databases">
        <title>A high-quality chromosome-level genome assembly of a woody plant with both climbing and erect habits, Rhamnella rubrinervis.</title>
        <authorList>
            <person name="Lu Z."/>
            <person name="Yang Y."/>
            <person name="Zhu X."/>
            <person name="Sun Y."/>
        </authorList>
    </citation>
    <scope>NUCLEOTIDE SEQUENCE</scope>
    <source>
        <strain evidence="7">BYM</strain>
        <tissue evidence="7">Leaf</tissue>
    </source>
</reference>
<protein>
    <recommendedName>
        <fullName evidence="5">Glycosyltransferase</fullName>
        <ecNumber evidence="5">2.4.1.-</ecNumber>
    </recommendedName>
</protein>
<dbReference type="EC" id="2.4.1.-" evidence="5"/>
<comment type="caution">
    <text evidence="7">The sequence shown here is derived from an EMBL/GenBank/DDBJ whole genome shotgun (WGS) entry which is preliminary data.</text>
</comment>
<organism evidence="7 8">
    <name type="scientific">Rhamnella rubrinervis</name>
    <dbReference type="NCBI Taxonomy" id="2594499"/>
    <lineage>
        <taxon>Eukaryota</taxon>
        <taxon>Viridiplantae</taxon>
        <taxon>Streptophyta</taxon>
        <taxon>Embryophyta</taxon>
        <taxon>Tracheophyta</taxon>
        <taxon>Spermatophyta</taxon>
        <taxon>Magnoliopsida</taxon>
        <taxon>eudicotyledons</taxon>
        <taxon>Gunneridae</taxon>
        <taxon>Pentapetalae</taxon>
        <taxon>rosids</taxon>
        <taxon>fabids</taxon>
        <taxon>Rosales</taxon>
        <taxon>Rhamnaceae</taxon>
        <taxon>rhamnoid group</taxon>
        <taxon>Rhamneae</taxon>
        <taxon>Rhamnella</taxon>
    </lineage>
</organism>
<dbReference type="FunFam" id="3.40.50.2000:FF:000103">
    <property type="entry name" value="Glycosyltransferase"/>
    <property type="match status" value="1"/>
</dbReference>
<keyword evidence="6" id="KW-0472">Membrane</keyword>
<comment type="similarity">
    <text evidence="1 4">Belongs to the UDP-glycosyltransferase family.</text>
</comment>
<evidence type="ECO:0000256" key="1">
    <source>
        <dbReference type="ARBA" id="ARBA00009995"/>
    </source>
</evidence>
<dbReference type="CDD" id="cd03784">
    <property type="entry name" value="GT1_Gtf-like"/>
    <property type="match status" value="1"/>
</dbReference>
<evidence type="ECO:0000313" key="8">
    <source>
        <dbReference type="Proteomes" id="UP000796880"/>
    </source>
</evidence>
<dbReference type="PANTHER" id="PTHR48047:SF84">
    <property type="entry name" value="GLYCOSYLTRANSFERASE"/>
    <property type="match status" value="1"/>
</dbReference>
<dbReference type="OrthoDB" id="5835829at2759"/>
<keyword evidence="3 4" id="KW-0808">Transferase</keyword>
<dbReference type="AlphaFoldDB" id="A0A8K0DS01"/>
<keyword evidence="6" id="KW-1133">Transmembrane helix</keyword>
<gene>
    <name evidence="7" type="ORF">FNV43_RR25181</name>
</gene>
<evidence type="ECO:0000256" key="5">
    <source>
        <dbReference type="RuleBase" id="RU362057"/>
    </source>
</evidence>
<dbReference type="Pfam" id="PF00201">
    <property type="entry name" value="UDPGT"/>
    <property type="match status" value="1"/>
</dbReference>
<evidence type="ECO:0000256" key="2">
    <source>
        <dbReference type="ARBA" id="ARBA00022676"/>
    </source>
</evidence>
<dbReference type="PROSITE" id="PS00375">
    <property type="entry name" value="UDPGT"/>
    <property type="match status" value="1"/>
</dbReference>
<keyword evidence="8" id="KW-1185">Reference proteome</keyword>
<dbReference type="SUPFAM" id="SSF53756">
    <property type="entry name" value="UDP-Glycosyltransferase/glycogen phosphorylase"/>
    <property type="match status" value="1"/>
</dbReference>
<name>A0A8K0DS01_9ROSA</name>
<dbReference type="Proteomes" id="UP000796880">
    <property type="component" value="Unassembled WGS sequence"/>
</dbReference>
<dbReference type="FunFam" id="3.40.50.2000:FF:000064">
    <property type="entry name" value="Glycosyltransferase"/>
    <property type="match status" value="1"/>
</dbReference>
<dbReference type="GO" id="GO:0035251">
    <property type="term" value="F:UDP-glucosyltransferase activity"/>
    <property type="evidence" value="ECO:0007669"/>
    <property type="project" value="TreeGrafter"/>
</dbReference>
<dbReference type="Gene3D" id="3.40.50.2000">
    <property type="entry name" value="Glycogen Phosphorylase B"/>
    <property type="match status" value="2"/>
</dbReference>